<reference evidence="4 5" key="2">
    <citation type="submission" date="2018-10" db="EMBL/GenBank/DDBJ databases">
        <authorList>
            <consortium name="Pathogen Informatics"/>
        </authorList>
    </citation>
    <scope>NUCLEOTIDE SEQUENCE [LARGE SCALE GENOMIC DNA]</scope>
</reference>
<dbReference type="Gene3D" id="3.90.1720.10">
    <property type="entry name" value="endopeptidase domain like (from Nostoc punctiforme)"/>
    <property type="match status" value="1"/>
</dbReference>
<dbReference type="PANTHER" id="PTHR11699">
    <property type="entry name" value="ALDEHYDE DEHYDROGENASE-RELATED"/>
    <property type="match status" value="1"/>
</dbReference>
<dbReference type="InterPro" id="IPR016160">
    <property type="entry name" value="Ald_DH_CS_CYS"/>
</dbReference>
<comment type="similarity">
    <text evidence="1">Belongs to the aldehyde dehydrogenase family.</text>
</comment>
<dbReference type="Proteomes" id="UP000274131">
    <property type="component" value="Unassembled WGS sequence"/>
</dbReference>
<dbReference type="GO" id="GO:0016620">
    <property type="term" value="F:oxidoreductase activity, acting on the aldehyde or oxo group of donors, NAD or NADP as acceptor"/>
    <property type="evidence" value="ECO:0007669"/>
    <property type="project" value="InterPro"/>
</dbReference>
<dbReference type="InterPro" id="IPR015590">
    <property type="entry name" value="Aldehyde_DH_dom"/>
</dbReference>
<sequence length="688" mass="74832">MDSAFSAAYDRISTVNVFGVKDGDVAFFMRHKTNAEGFDKAVMSVYKNTDVFHVGLICCQGSSLVQATPNNGVTVEDIDTAIKQTNADYVEVCSVNQSDEDGGKVAKWAINQVGCKYNDIFSPECRDSNGATAFYCSQLVVEAYKRCTDIRLCADYKLNFCDISGNYLRQWVEYFCKKNVKIPQGEPGSHPGCLLESLTSQLRIKIHSRMAKLFLNREVNAALHFLGGELLTKCSVADENLIITAIQHAREAQQQWMNISPQQRGAVLRKAATVIRECIDDLAYLETLDCGKPLYESRMDMEVCAETFEFFSGVPHNLAGSHFVLSSDQYAYTERVPWGIVCAIGVWNYPMQTASWKLAPALMCGNAVIYKPSELAPVTAVALAEILHHAGLPSGVLSVLQGDGAVGSSICSSPEINKISFTGSTATGAKVYSKAAVEGMLRPVTLELGGKSSLIICGDADLDSAITGAMMANFYCQGEVCSNASKVLIHKSIYDAFREGVVDATKKMVVGDPLEESTRCGAMISLEHRAKVLAFVEEARKEGALILCGGTTFEVPGCEGGFFMLPTVIENIKKDMRIYKEEIFGPVMLLIPFSTLEEAVCMANDTPYGLANGIFTKDIAVAYQVASQLQSGNVYVNTYNDTNPMVPFGGMKQSGFGRENGVAAIEAFSQLRSVFVNVASELKNPFIS</sequence>
<reference evidence="6" key="1">
    <citation type="submission" date="2017-02" db="UniProtKB">
        <authorList>
            <consortium name="WormBaseParasite"/>
        </authorList>
    </citation>
    <scope>IDENTIFICATION</scope>
</reference>
<dbReference type="WBParaSite" id="EVEC_0000560601-mRNA-1">
    <property type="protein sequence ID" value="EVEC_0000560601-mRNA-1"/>
    <property type="gene ID" value="EVEC_0000560601"/>
</dbReference>
<dbReference type="Pfam" id="PF00171">
    <property type="entry name" value="Aldedh"/>
    <property type="match status" value="1"/>
</dbReference>
<dbReference type="STRING" id="51028.A0A0N4V5T8"/>
<dbReference type="InterPro" id="IPR038765">
    <property type="entry name" value="Papain-like_cys_pep_sf"/>
</dbReference>
<evidence type="ECO:0000256" key="2">
    <source>
        <dbReference type="ARBA" id="ARBA00023002"/>
    </source>
</evidence>
<proteinExistence type="inferred from homology"/>
<dbReference type="Gene3D" id="3.40.309.10">
    <property type="entry name" value="Aldehyde Dehydrogenase, Chain A, domain 2"/>
    <property type="match status" value="1"/>
</dbReference>
<dbReference type="InterPro" id="IPR016163">
    <property type="entry name" value="Ald_DH_C"/>
</dbReference>
<dbReference type="AlphaFoldDB" id="A0A0N4V5T8"/>
<evidence type="ECO:0000313" key="6">
    <source>
        <dbReference type="WBParaSite" id="EVEC_0000560601-mRNA-1"/>
    </source>
</evidence>
<dbReference type="SUPFAM" id="SSF53720">
    <property type="entry name" value="ALDH-like"/>
    <property type="match status" value="1"/>
</dbReference>
<dbReference type="InterPro" id="IPR016162">
    <property type="entry name" value="Ald_DH_N"/>
</dbReference>
<dbReference type="EMBL" id="UXUI01008091">
    <property type="protein sequence ID" value="VDD90466.1"/>
    <property type="molecule type" value="Genomic_DNA"/>
</dbReference>
<keyword evidence="2" id="KW-0560">Oxidoreductase</keyword>
<dbReference type="SUPFAM" id="SSF54001">
    <property type="entry name" value="Cysteine proteinases"/>
    <property type="match status" value="1"/>
</dbReference>
<organism evidence="6">
    <name type="scientific">Enterobius vermicularis</name>
    <name type="common">Human pinworm</name>
    <dbReference type="NCBI Taxonomy" id="51028"/>
    <lineage>
        <taxon>Eukaryota</taxon>
        <taxon>Metazoa</taxon>
        <taxon>Ecdysozoa</taxon>
        <taxon>Nematoda</taxon>
        <taxon>Chromadorea</taxon>
        <taxon>Rhabditida</taxon>
        <taxon>Spirurina</taxon>
        <taxon>Oxyuridomorpha</taxon>
        <taxon>Oxyuroidea</taxon>
        <taxon>Oxyuridae</taxon>
        <taxon>Enterobius</taxon>
    </lineage>
</organism>
<dbReference type="OrthoDB" id="310895at2759"/>
<name>A0A0N4V5T8_ENTVE</name>
<dbReference type="Pfam" id="PF05708">
    <property type="entry name" value="Peptidase_C92"/>
    <property type="match status" value="1"/>
</dbReference>
<accession>A0A0N4V5T8</accession>
<evidence type="ECO:0000313" key="4">
    <source>
        <dbReference type="EMBL" id="VDD90466.1"/>
    </source>
</evidence>
<keyword evidence="5" id="KW-1185">Reference proteome</keyword>
<dbReference type="FunFam" id="3.40.309.10:FF:000012">
    <property type="entry name" value="Betaine aldehyde dehydrogenase"/>
    <property type="match status" value="1"/>
</dbReference>
<gene>
    <name evidence="4" type="ORF">EVEC_LOCUS5217</name>
</gene>
<dbReference type="PROSITE" id="PS00070">
    <property type="entry name" value="ALDEHYDE_DEHYDR_CYS"/>
    <property type="match status" value="1"/>
</dbReference>
<protein>
    <submittedName>
        <fullName evidence="6">Aldedh domain-containing protein</fullName>
    </submittedName>
</protein>
<evidence type="ECO:0000259" key="3">
    <source>
        <dbReference type="Pfam" id="PF00171"/>
    </source>
</evidence>
<dbReference type="InterPro" id="IPR016161">
    <property type="entry name" value="Ald_DH/histidinol_DH"/>
</dbReference>
<dbReference type="FunFam" id="3.40.605.10:FF:000007">
    <property type="entry name" value="NAD/NADP-dependent betaine aldehyde dehydrogenase"/>
    <property type="match status" value="1"/>
</dbReference>
<feature type="domain" description="Aldehyde dehydrogenase" evidence="3">
    <location>
        <begin position="228"/>
        <end position="674"/>
    </location>
</feature>
<dbReference type="InterPro" id="IPR024453">
    <property type="entry name" value="Peptidase_C92"/>
</dbReference>
<dbReference type="Gene3D" id="3.40.605.10">
    <property type="entry name" value="Aldehyde Dehydrogenase, Chain A, domain 1"/>
    <property type="match status" value="1"/>
</dbReference>
<evidence type="ECO:0000256" key="1">
    <source>
        <dbReference type="ARBA" id="ARBA00009986"/>
    </source>
</evidence>
<evidence type="ECO:0000313" key="5">
    <source>
        <dbReference type="Proteomes" id="UP000274131"/>
    </source>
</evidence>